<evidence type="ECO:0000313" key="14">
    <source>
        <dbReference type="EMBL" id="MCC2188668.1"/>
    </source>
</evidence>
<evidence type="ECO:0000256" key="8">
    <source>
        <dbReference type="ARBA" id="ARBA00022985"/>
    </source>
</evidence>
<sequence length="117" mass="13378">MNDSMTFSVLLLLFSVFISAVSQILLKKAAQKHYPNRLKEYLNPWVITAYSIFLLSTVLTMLALRTVPLSMQPILESTSYIYVSLMGYFLLKERFTRKKAAGIAVILLGIFIYSLKF</sequence>
<dbReference type="EMBL" id="JAJEPR010000003">
    <property type="protein sequence ID" value="MCC2188668.1"/>
    <property type="molecule type" value="Genomic_DNA"/>
</dbReference>
<dbReference type="InterPro" id="IPR000620">
    <property type="entry name" value="EamA_dom"/>
</dbReference>
<evidence type="ECO:0000256" key="1">
    <source>
        <dbReference type="ARBA" id="ARBA00004651"/>
    </source>
</evidence>
<evidence type="ECO:0000256" key="2">
    <source>
        <dbReference type="ARBA" id="ARBA00007362"/>
    </source>
</evidence>
<keyword evidence="11 12" id="KW-0472">Membrane</keyword>
<evidence type="ECO:0000256" key="6">
    <source>
        <dbReference type="ARBA" id="ARBA00022556"/>
    </source>
</evidence>
<evidence type="ECO:0000256" key="10">
    <source>
        <dbReference type="ARBA" id="ARBA00023098"/>
    </source>
</evidence>
<protein>
    <submittedName>
        <fullName evidence="14">EamA family transporter</fullName>
    </submittedName>
</protein>
<evidence type="ECO:0000259" key="13">
    <source>
        <dbReference type="Pfam" id="PF00892"/>
    </source>
</evidence>
<evidence type="ECO:0000256" key="5">
    <source>
        <dbReference type="ARBA" id="ARBA00022519"/>
    </source>
</evidence>
<dbReference type="Proteomes" id="UP001197875">
    <property type="component" value="Unassembled WGS sequence"/>
</dbReference>
<keyword evidence="7 12" id="KW-0812">Transmembrane</keyword>
<keyword evidence="9 12" id="KW-1133">Transmembrane helix</keyword>
<organism evidence="14 15">
    <name type="scientific">Fusicatenibacter faecihominis</name>
    <dbReference type="NCBI Taxonomy" id="2881276"/>
    <lineage>
        <taxon>Bacteria</taxon>
        <taxon>Bacillati</taxon>
        <taxon>Bacillota</taxon>
        <taxon>Clostridia</taxon>
        <taxon>Lachnospirales</taxon>
        <taxon>Lachnospiraceae</taxon>
        <taxon>Fusicatenibacter</taxon>
    </lineage>
</organism>
<dbReference type="InterPro" id="IPR000390">
    <property type="entry name" value="Small_drug/metabolite_transptr"/>
</dbReference>
<name>A0AAE3J4R7_9FIRM</name>
<feature type="domain" description="EamA" evidence="13">
    <location>
        <begin position="8"/>
        <end position="114"/>
    </location>
</feature>
<dbReference type="RefSeq" id="WP_178046932.1">
    <property type="nucleotide sequence ID" value="NZ_JAJEPR010000003.1"/>
</dbReference>
<dbReference type="Gene3D" id="1.10.3730.20">
    <property type="match status" value="1"/>
</dbReference>
<comment type="caution">
    <text evidence="14">The sequence shown here is derived from an EMBL/GenBank/DDBJ whole genome shotgun (WGS) entry which is preliminary data.</text>
</comment>
<dbReference type="Pfam" id="PF00892">
    <property type="entry name" value="EamA"/>
    <property type="match status" value="1"/>
</dbReference>
<dbReference type="GO" id="GO:0005886">
    <property type="term" value="C:plasma membrane"/>
    <property type="evidence" value="ECO:0007669"/>
    <property type="project" value="UniProtKB-SubCell"/>
</dbReference>
<evidence type="ECO:0000256" key="4">
    <source>
        <dbReference type="ARBA" id="ARBA00022516"/>
    </source>
</evidence>
<proteinExistence type="inferred from homology"/>
<keyword evidence="3" id="KW-1003">Cell membrane</keyword>
<dbReference type="InterPro" id="IPR037185">
    <property type="entry name" value="EmrE-like"/>
</dbReference>
<comment type="subcellular location">
    <subcellularLocation>
        <location evidence="1">Cell membrane</location>
        <topology evidence="1">Multi-pass membrane protein</topology>
    </subcellularLocation>
</comment>
<keyword evidence="6" id="KW-0441">Lipid A biosynthesis</keyword>
<evidence type="ECO:0000256" key="3">
    <source>
        <dbReference type="ARBA" id="ARBA00022475"/>
    </source>
</evidence>
<dbReference type="AlphaFoldDB" id="A0AAE3J4R7"/>
<feature type="transmembrane region" description="Helical" evidence="12">
    <location>
        <begin position="6"/>
        <end position="26"/>
    </location>
</feature>
<dbReference type="GO" id="GO:0022857">
    <property type="term" value="F:transmembrane transporter activity"/>
    <property type="evidence" value="ECO:0007669"/>
    <property type="project" value="InterPro"/>
</dbReference>
<dbReference type="PANTHER" id="PTHR30561">
    <property type="entry name" value="SMR FAMILY PROTON-DEPENDENT DRUG EFFLUX TRANSPORTER SUGE"/>
    <property type="match status" value="1"/>
</dbReference>
<gene>
    <name evidence="14" type="ORF">LKD71_02325</name>
</gene>
<dbReference type="GO" id="GO:0009103">
    <property type="term" value="P:lipopolysaccharide biosynthetic process"/>
    <property type="evidence" value="ECO:0007669"/>
    <property type="project" value="UniProtKB-KW"/>
</dbReference>
<evidence type="ECO:0000313" key="15">
    <source>
        <dbReference type="Proteomes" id="UP001197875"/>
    </source>
</evidence>
<feature type="transmembrane region" description="Helical" evidence="12">
    <location>
        <begin position="47"/>
        <end position="67"/>
    </location>
</feature>
<evidence type="ECO:0000256" key="7">
    <source>
        <dbReference type="ARBA" id="ARBA00022692"/>
    </source>
</evidence>
<accession>A0AAE3J4R7</accession>
<evidence type="ECO:0000256" key="9">
    <source>
        <dbReference type="ARBA" id="ARBA00022989"/>
    </source>
</evidence>
<keyword evidence="5" id="KW-0997">Cell inner membrane</keyword>
<comment type="similarity">
    <text evidence="2">Belongs to the EamA transporter family.</text>
</comment>
<feature type="transmembrane region" description="Helical" evidence="12">
    <location>
        <begin position="100"/>
        <end position="116"/>
    </location>
</feature>
<dbReference type="SUPFAM" id="SSF103481">
    <property type="entry name" value="Multidrug resistance efflux transporter EmrE"/>
    <property type="match status" value="1"/>
</dbReference>
<keyword evidence="15" id="KW-1185">Reference proteome</keyword>
<feature type="transmembrane region" description="Helical" evidence="12">
    <location>
        <begin position="73"/>
        <end position="91"/>
    </location>
</feature>
<keyword evidence="4" id="KW-0444">Lipid biosynthesis</keyword>
<evidence type="ECO:0000256" key="12">
    <source>
        <dbReference type="SAM" id="Phobius"/>
    </source>
</evidence>
<reference evidence="14 15" key="1">
    <citation type="submission" date="2021-10" db="EMBL/GenBank/DDBJ databases">
        <title>Anaerobic single-cell dispensing facilitates the cultivation of human gut bacteria.</title>
        <authorList>
            <person name="Afrizal A."/>
        </authorList>
    </citation>
    <scope>NUCLEOTIDE SEQUENCE [LARGE SCALE GENOMIC DNA]</scope>
    <source>
        <strain evidence="14 15">CLA-AA-H277</strain>
    </source>
</reference>
<keyword evidence="8" id="KW-0448">Lipopolysaccharide biosynthesis</keyword>
<keyword evidence="10" id="KW-0443">Lipid metabolism</keyword>
<evidence type="ECO:0000256" key="11">
    <source>
        <dbReference type="ARBA" id="ARBA00023136"/>
    </source>
</evidence>
<dbReference type="PANTHER" id="PTHR30561:SF9">
    <property type="entry name" value="4-AMINO-4-DEOXY-L-ARABINOSE-PHOSPHOUNDECAPRENOL FLIPPASE SUBUNIT ARNF-RELATED"/>
    <property type="match status" value="1"/>
</dbReference>